<comment type="caution">
    <text evidence="1">The sequence shown here is derived from an EMBL/GenBank/DDBJ whole genome shotgun (WGS) entry which is preliminary data.</text>
</comment>
<accession>A0A1F7WJ87</accession>
<gene>
    <name evidence="1" type="ORF">A2008_07450</name>
</gene>
<dbReference type="Gene3D" id="6.20.120.50">
    <property type="match status" value="1"/>
</dbReference>
<evidence type="ECO:0008006" key="3">
    <source>
        <dbReference type="Google" id="ProtNLM"/>
    </source>
</evidence>
<dbReference type="Proteomes" id="UP000178735">
    <property type="component" value="Unassembled WGS sequence"/>
</dbReference>
<evidence type="ECO:0000313" key="1">
    <source>
        <dbReference type="EMBL" id="OGM02892.1"/>
    </source>
</evidence>
<name>A0A1F7WJ87_9BACT</name>
<protein>
    <recommendedName>
        <fullName evidence="3">DUF3006 domain-containing protein</fullName>
    </recommendedName>
</protein>
<organism evidence="1 2">
    <name type="scientific">Candidatus Wallbacteria bacterium GWC2_49_35</name>
    <dbReference type="NCBI Taxonomy" id="1817813"/>
    <lineage>
        <taxon>Bacteria</taxon>
        <taxon>Candidatus Walliibacteriota</taxon>
    </lineage>
</organism>
<reference evidence="1 2" key="1">
    <citation type="journal article" date="2016" name="Nat. Commun.">
        <title>Thousands of microbial genomes shed light on interconnected biogeochemical processes in an aquifer system.</title>
        <authorList>
            <person name="Anantharaman K."/>
            <person name="Brown C.T."/>
            <person name="Hug L.A."/>
            <person name="Sharon I."/>
            <person name="Castelle C.J."/>
            <person name="Probst A.J."/>
            <person name="Thomas B.C."/>
            <person name="Singh A."/>
            <person name="Wilkins M.J."/>
            <person name="Karaoz U."/>
            <person name="Brodie E.L."/>
            <person name="Williams K.H."/>
            <person name="Hubbard S.S."/>
            <person name="Banfield J.F."/>
        </authorList>
    </citation>
    <scope>NUCLEOTIDE SEQUENCE [LARGE SCALE GENOMIC DNA]</scope>
</reference>
<dbReference type="EMBL" id="MGFH01000197">
    <property type="protein sequence ID" value="OGM02892.1"/>
    <property type="molecule type" value="Genomic_DNA"/>
</dbReference>
<dbReference type="AlphaFoldDB" id="A0A1F7WJ87"/>
<dbReference type="Pfam" id="PF11213">
    <property type="entry name" value="DUF3006"/>
    <property type="match status" value="1"/>
</dbReference>
<proteinExistence type="predicted"/>
<evidence type="ECO:0000313" key="2">
    <source>
        <dbReference type="Proteomes" id="UP000178735"/>
    </source>
</evidence>
<dbReference type="InterPro" id="IPR021377">
    <property type="entry name" value="DUF3006"/>
</dbReference>
<dbReference type="STRING" id="1817813.A2008_07450"/>
<sequence>MADKHYFSAIVDRKEDDLVVLEMQFGHEVIIPDIYCPQGIGDGSVLKISIEYDREGTLKRRKEVEDMLKK</sequence>